<keyword evidence="6 7" id="KW-0961">Cell wall biogenesis/degradation</keyword>
<evidence type="ECO:0000313" key="9">
    <source>
        <dbReference type="Proteomes" id="UP000235116"/>
    </source>
</evidence>
<keyword evidence="4 7" id="KW-0472">Membrane</keyword>
<dbReference type="NCBIfam" id="TIGR00247">
    <property type="entry name" value="endolytic transglycosylase MltG"/>
    <property type="match status" value="1"/>
</dbReference>
<keyword evidence="7" id="KW-0997">Cell inner membrane</keyword>
<dbReference type="EMBL" id="CP022684">
    <property type="protein sequence ID" value="AUM15047.1"/>
    <property type="molecule type" value="Genomic_DNA"/>
</dbReference>
<dbReference type="CDD" id="cd08010">
    <property type="entry name" value="MltG_like"/>
    <property type="match status" value="1"/>
</dbReference>
<dbReference type="GO" id="GO:0009252">
    <property type="term" value="P:peptidoglycan biosynthetic process"/>
    <property type="evidence" value="ECO:0007669"/>
    <property type="project" value="UniProtKB-UniRule"/>
</dbReference>
<sequence>MLKKLFLLVLVLAGSAVAAALYGVSWLNHWAETPMELTQDQVLEVPQGSSLYRLSNELEQQGLIEHGRWLRWYARVNQLGHLIQAGEYRVLVGTTPQQLIKQIQSGAVVKYSVTLINGHTFREFITALQADPVLIKRLPDMDSAQILQALDEQRDHLEGLFYPDTYYFQRGDSDLDILVRAHDRMQTLLQQAWDNRAEGLPYQSPYEALIMASIVEKETAVGEERSLIAGVFVNRLNKKMRLQTDPTVIYGLGDQYKGNITKAHLKAYTPYNTYRINGLPPTPIANPALPAIEAALHPETTNALYFVAKGDGSHHFSATLQEHEKAVRQYQWKRRADYRSSPQQ</sequence>
<dbReference type="PANTHER" id="PTHR30518">
    <property type="entry name" value="ENDOLYTIC MUREIN TRANSGLYCOSYLASE"/>
    <property type="match status" value="1"/>
</dbReference>
<dbReference type="Gene3D" id="3.30.1490.480">
    <property type="entry name" value="Endolytic murein transglycosylase"/>
    <property type="match status" value="1"/>
</dbReference>
<dbReference type="GO" id="GO:0008932">
    <property type="term" value="F:lytic endotransglycosylase activity"/>
    <property type="evidence" value="ECO:0007669"/>
    <property type="project" value="UniProtKB-UniRule"/>
</dbReference>
<dbReference type="AlphaFoldDB" id="A0A2K9LS06"/>
<dbReference type="OrthoDB" id="9814591at2"/>
<organism evidence="8 9">
    <name type="scientific">Ketobacter alkanivorans</name>
    <dbReference type="NCBI Taxonomy" id="1917421"/>
    <lineage>
        <taxon>Bacteria</taxon>
        <taxon>Pseudomonadati</taxon>
        <taxon>Pseudomonadota</taxon>
        <taxon>Gammaproteobacteria</taxon>
        <taxon>Pseudomonadales</taxon>
        <taxon>Ketobacteraceae</taxon>
        <taxon>Ketobacter</taxon>
    </lineage>
</organism>
<keyword evidence="9" id="KW-1185">Reference proteome</keyword>
<keyword evidence="3 7" id="KW-1133">Transmembrane helix</keyword>
<dbReference type="Pfam" id="PF02618">
    <property type="entry name" value="YceG"/>
    <property type="match status" value="1"/>
</dbReference>
<evidence type="ECO:0000256" key="4">
    <source>
        <dbReference type="ARBA" id="ARBA00023136"/>
    </source>
</evidence>
<dbReference type="HAMAP" id="MF_02065">
    <property type="entry name" value="MltG"/>
    <property type="match status" value="1"/>
</dbReference>
<dbReference type="PANTHER" id="PTHR30518:SF2">
    <property type="entry name" value="ENDOLYTIC MUREIN TRANSGLYCOSYLASE"/>
    <property type="match status" value="1"/>
</dbReference>
<evidence type="ECO:0000256" key="7">
    <source>
        <dbReference type="HAMAP-Rule" id="MF_02065"/>
    </source>
</evidence>
<evidence type="ECO:0000256" key="2">
    <source>
        <dbReference type="ARBA" id="ARBA00022692"/>
    </source>
</evidence>
<name>A0A2K9LS06_9GAMM</name>
<dbReference type="InterPro" id="IPR003770">
    <property type="entry name" value="MLTG-like"/>
</dbReference>
<comment type="function">
    <text evidence="7">Functions as a peptidoglycan terminase that cleaves nascent peptidoglycan strands endolytically to terminate their elongation.</text>
</comment>
<evidence type="ECO:0000256" key="1">
    <source>
        <dbReference type="ARBA" id="ARBA00022475"/>
    </source>
</evidence>
<keyword evidence="1 7" id="KW-1003">Cell membrane</keyword>
<proteinExistence type="inferred from homology"/>
<evidence type="ECO:0000256" key="6">
    <source>
        <dbReference type="ARBA" id="ARBA00023316"/>
    </source>
</evidence>
<dbReference type="GO" id="GO:0071555">
    <property type="term" value="P:cell wall organization"/>
    <property type="evidence" value="ECO:0007669"/>
    <property type="project" value="UniProtKB-KW"/>
</dbReference>
<protein>
    <recommendedName>
        <fullName evidence="7">Endolytic murein transglycosylase</fullName>
        <ecNumber evidence="7">4.2.2.29</ecNumber>
    </recommendedName>
    <alternativeName>
        <fullName evidence="7">Peptidoglycan lytic transglycosylase</fullName>
    </alternativeName>
    <alternativeName>
        <fullName evidence="7">Peptidoglycan polymerization terminase</fullName>
    </alternativeName>
</protein>
<dbReference type="KEGG" id="kak:Kalk_20330"/>
<keyword evidence="5 7" id="KW-0456">Lyase</keyword>
<evidence type="ECO:0000313" key="8">
    <source>
        <dbReference type="EMBL" id="AUM15047.1"/>
    </source>
</evidence>
<reference evidence="9" key="1">
    <citation type="submission" date="2017-08" db="EMBL/GenBank/DDBJ databases">
        <title>Direct submision.</title>
        <authorList>
            <person name="Kim S.-J."/>
            <person name="Rhee S.-K."/>
        </authorList>
    </citation>
    <scope>NUCLEOTIDE SEQUENCE [LARGE SCALE GENOMIC DNA]</scope>
    <source>
        <strain evidence="9">GI5</strain>
    </source>
</reference>
<dbReference type="GO" id="GO:0005886">
    <property type="term" value="C:plasma membrane"/>
    <property type="evidence" value="ECO:0007669"/>
    <property type="project" value="UniProtKB-UniRule"/>
</dbReference>
<evidence type="ECO:0000256" key="5">
    <source>
        <dbReference type="ARBA" id="ARBA00023239"/>
    </source>
</evidence>
<gene>
    <name evidence="7" type="primary">mltG</name>
    <name evidence="8" type="ORF">Kalk_20330</name>
</gene>
<evidence type="ECO:0000256" key="3">
    <source>
        <dbReference type="ARBA" id="ARBA00022989"/>
    </source>
</evidence>
<comment type="similarity">
    <text evidence="7">Belongs to the transglycosylase MltG family.</text>
</comment>
<comment type="catalytic activity">
    <reaction evidence="7">
        <text>a peptidoglycan chain = a peptidoglycan chain with N-acetyl-1,6-anhydromuramyl-[peptide] at the reducing end + a peptidoglycan chain with N-acetylglucosamine at the non-reducing end.</text>
        <dbReference type="EC" id="4.2.2.29"/>
    </reaction>
</comment>
<dbReference type="EC" id="4.2.2.29" evidence="7"/>
<accession>A0A2K9LS06</accession>
<dbReference type="Gene3D" id="3.30.160.60">
    <property type="entry name" value="Classic Zinc Finger"/>
    <property type="match status" value="1"/>
</dbReference>
<feature type="site" description="Important for catalytic activity" evidence="7">
    <location>
        <position position="218"/>
    </location>
</feature>
<dbReference type="Proteomes" id="UP000235116">
    <property type="component" value="Chromosome"/>
</dbReference>
<keyword evidence="2 7" id="KW-0812">Transmembrane</keyword>